<protein>
    <recommendedName>
        <fullName evidence="3">HIT domain-containing protein</fullName>
    </recommendedName>
</protein>
<dbReference type="EMBL" id="JBAHYK010000825">
    <property type="protein sequence ID" value="KAL0571083.1"/>
    <property type="molecule type" value="Genomic_DNA"/>
</dbReference>
<organism evidence="4 5">
    <name type="scientific">Marasmius crinis-equi</name>
    <dbReference type="NCBI Taxonomy" id="585013"/>
    <lineage>
        <taxon>Eukaryota</taxon>
        <taxon>Fungi</taxon>
        <taxon>Dikarya</taxon>
        <taxon>Basidiomycota</taxon>
        <taxon>Agaricomycotina</taxon>
        <taxon>Agaricomycetes</taxon>
        <taxon>Agaricomycetidae</taxon>
        <taxon>Agaricales</taxon>
        <taxon>Marasmiineae</taxon>
        <taxon>Marasmiaceae</taxon>
        <taxon>Marasmius</taxon>
    </lineage>
</organism>
<feature type="domain" description="HIT" evidence="3">
    <location>
        <begin position="163"/>
        <end position="266"/>
    </location>
</feature>
<name>A0ABR3F764_9AGAR</name>
<keyword evidence="5" id="KW-1185">Reference proteome</keyword>
<dbReference type="Gene3D" id="3.30.428.10">
    <property type="entry name" value="HIT-like"/>
    <property type="match status" value="1"/>
</dbReference>
<sequence length="316" mass="35500">MESPTSKPSLFLAKHNNFIGKMHEHPTTRGQTLITHPNPELQSEKQPGPITSLTPQTFLELFTFSRRLSSAMSESLNVRRCALASDDTSITLIPLHGIGGEWEEVLHAEEEFHGTYPGFLTSKTAPRMPTDELTRLRDQIAIVTGVKEPYDYDFQGEPSDNNLFARIVRGEIEQYRMYEDSKHVGFLTPFANTPGYTVLVPRVHLSSDIFSLEPHAYEDLVGAAYKLAGALKIAFGVKRVGVFFEGFEIDYAHVKLIPVWEGEEKISEEGEAKAGAPFYEAYPGYITTQWGPRERDVAKLEELAEEIRRALEGVPK</sequence>
<dbReference type="InterPro" id="IPR011146">
    <property type="entry name" value="HIT-like"/>
</dbReference>
<comment type="caution">
    <text evidence="4">The sequence shown here is derived from an EMBL/GenBank/DDBJ whole genome shotgun (WGS) entry which is preliminary data.</text>
</comment>
<comment type="caution">
    <text evidence="1">Lacks conserved residue(s) required for the propagation of feature annotation.</text>
</comment>
<dbReference type="InterPro" id="IPR001310">
    <property type="entry name" value="Histidine_triad_HIT"/>
</dbReference>
<evidence type="ECO:0000256" key="1">
    <source>
        <dbReference type="PROSITE-ProRule" id="PRU00464"/>
    </source>
</evidence>
<dbReference type="InterPro" id="IPR036265">
    <property type="entry name" value="HIT-like_sf"/>
</dbReference>
<dbReference type="PROSITE" id="PS51084">
    <property type="entry name" value="HIT_2"/>
    <property type="match status" value="1"/>
</dbReference>
<dbReference type="PANTHER" id="PTHR46648:SF1">
    <property type="entry name" value="ADENOSINE 5'-MONOPHOSPHORAMIDASE HNT1"/>
    <property type="match status" value="1"/>
</dbReference>
<accession>A0ABR3F764</accession>
<dbReference type="PANTHER" id="PTHR46648">
    <property type="entry name" value="HIT FAMILY PROTEIN 1"/>
    <property type="match status" value="1"/>
</dbReference>
<feature type="region of interest" description="Disordered" evidence="2">
    <location>
        <begin position="29"/>
        <end position="48"/>
    </location>
</feature>
<evidence type="ECO:0000256" key="2">
    <source>
        <dbReference type="SAM" id="MobiDB-lite"/>
    </source>
</evidence>
<gene>
    <name evidence="4" type="ORF">V5O48_010874</name>
</gene>
<evidence type="ECO:0000259" key="3">
    <source>
        <dbReference type="PROSITE" id="PS51084"/>
    </source>
</evidence>
<evidence type="ECO:0000313" key="5">
    <source>
        <dbReference type="Proteomes" id="UP001465976"/>
    </source>
</evidence>
<dbReference type="Proteomes" id="UP001465976">
    <property type="component" value="Unassembled WGS sequence"/>
</dbReference>
<reference evidence="4 5" key="1">
    <citation type="submission" date="2024-02" db="EMBL/GenBank/DDBJ databases">
        <title>A draft genome for the cacao thread blight pathogen Marasmius crinis-equi.</title>
        <authorList>
            <person name="Cohen S.P."/>
            <person name="Baruah I.K."/>
            <person name="Amoako-Attah I."/>
            <person name="Bukari Y."/>
            <person name="Meinhardt L.W."/>
            <person name="Bailey B.A."/>
        </authorList>
    </citation>
    <scope>NUCLEOTIDE SEQUENCE [LARGE SCALE GENOMIC DNA]</scope>
    <source>
        <strain evidence="4 5">GH-76</strain>
    </source>
</reference>
<evidence type="ECO:0000313" key="4">
    <source>
        <dbReference type="EMBL" id="KAL0571083.1"/>
    </source>
</evidence>
<proteinExistence type="predicted"/>
<dbReference type="SUPFAM" id="SSF54197">
    <property type="entry name" value="HIT-like"/>
    <property type="match status" value="1"/>
</dbReference>